<dbReference type="AlphaFoldDB" id="A0A4V1A260"/>
<dbReference type="KEGG" id="hgr:DW355_09155"/>
<evidence type="ECO:0000313" key="2">
    <source>
        <dbReference type="Proteomes" id="UP000292939"/>
    </source>
</evidence>
<proteinExistence type="predicted"/>
<organism evidence="1 2">
    <name type="scientific">Hylemonella gracilis</name>
    <dbReference type="NCBI Taxonomy" id="80880"/>
    <lineage>
        <taxon>Bacteria</taxon>
        <taxon>Pseudomonadati</taxon>
        <taxon>Pseudomonadota</taxon>
        <taxon>Betaproteobacteria</taxon>
        <taxon>Burkholderiales</taxon>
        <taxon>Comamonadaceae</taxon>
        <taxon>Hylemonella</taxon>
    </lineage>
</organism>
<dbReference type="InterPro" id="IPR007344">
    <property type="entry name" value="GrpB/CoaE"/>
</dbReference>
<protein>
    <submittedName>
        <fullName evidence="1">GrpB family protein</fullName>
    </submittedName>
</protein>
<dbReference type="SUPFAM" id="SSF81301">
    <property type="entry name" value="Nucleotidyltransferase"/>
    <property type="match status" value="1"/>
</dbReference>
<gene>
    <name evidence="1" type="ORF">DW355_09155</name>
</gene>
<dbReference type="Gene3D" id="3.30.460.10">
    <property type="entry name" value="Beta Polymerase, domain 2"/>
    <property type="match status" value="1"/>
</dbReference>
<reference evidence="1 2" key="1">
    <citation type="submission" date="2018-07" db="EMBL/GenBank/DDBJ databases">
        <title>Exploring interactions and the metabolic potential of the ultra-small soil bacteria Hylemonella gracilis.</title>
        <authorList>
            <person name="Tyc O."/>
            <person name="Kulkarni P."/>
            <person name="Gawehns F."/>
            <person name="Hundscheid M."/>
            <person name="Zweers H."/>
            <person name="Garbeva P."/>
        </authorList>
    </citation>
    <scope>NUCLEOTIDE SEQUENCE [LARGE SCALE GENOMIC DNA]</scope>
    <source>
        <strain evidence="1 2">NS1</strain>
    </source>
</reference>
<dbReference type="Proteomes" id="UP000292939">
    <property type="component" value="Chromosome"/>
</dbReference>
<dbReference type="InterPro" id="IPR043519">
    <property type="entry name" value="NT_sf"/>
</dbReference>
<dbReference type="PANTHER" id="PTHR34822:SF1">
    <property type="entry name" value="GRPB FAMILY PROTEIN"/>
    <property type="match status" value="1"/>
</dbReference>
<dbReference type="EMBL" id="CP031395">
    <property type="protein sequence ID" value="QBK04919.1"/>
    <property type="molecule type" value="Genomic_DNA"/>
</dbReference>
<sequence>MNEQQSLRAAIHEEVRLFPHDPAWPQAYAAERLRLLSVLPGVFIDVQHVGSTAVPGLAAKPIIDILASVTSMAVAESVIAPLCAVGYTTSAEYNATLSDRKWLMRWADGRRTHHLHVAVHDGPVWREWLRFRDALRAQPALAARYAEWKADCAGKHPRDREAYTQAKAEFIRAVTKTLAVSHPSQEHPHDRS</sequence>
<dbReference type="RefSeq" id="WP_131279488.1">
    <property type="nucleotide sequence ID" value="NZ_CP031395.1"/>
</dbReference>
<dbReference type="OrthoDB" id="9799092at2"/>
<evidence type="ECO:0000313" key="1">
    <source>
        <dbReference type="EMBL" id="QBK04919.1"/>
    </source>
</evidence>
<accession>A0A4V1A260</accession>
<name>A0A4V1A260_9BURK</name>
<dbReference type="PANTHER" id="PTHR34822">
    <property type="entry name" value="GRPB DOMAIN PROTEIN (AFU_ORTHOLOGUE AFUA_1G01530)"/>
    <property type="match status" value="1"/>
</dbReference>
<dbReference type="Pfam" id="PF04229">
    <property type="entry name" value="GrpB"/>
    <property type="match status" value="1"/>
</dbReference>